<proteinExistence type="predicted"/>
<dbReference type="Proteomes" id="UP000001514">
    <property type="component" value="Unassembled WGS sequence"/>
</dbReference>
<gene>
    <name evidence="2" type="ORF">SELMODRAFT_445672</name>
</gene>
<dbReference type="AlphaFoldDB" id="D8SKB5"/>
<reference evidence="2 3" key="1">
    <citation type="journal article" date="2011" name="Science">
        <title>The Selaginella genome identifies genetic changes associated with the evolution of vascular plants.</title>
        <authorList>
            <person name="Banks J.A."/>
            <person name="Nishiyama T."/>
            <person name="Hasebe M."/>
            <person name="Bowman J.L."/>
            <person name="Gribskov M."/>
            <person name="dePamphilis C."/>
            <person name="Albert V.A."/>
            <person name="Aono N."/>
            <person name="Aoyama T."/>
            <person name="Ambrose B.A."/>
            <person name="Ashton N.W."/>
            <person name="Axtell M.J."/>
            <person name="Barker E."/>
            <person name="Barker M.S."/>
            <person name="Bennetzen J.L."/>
            <person name="Bonawitz N.D."/>
            <person name="Chapple C."/>
            <person name="Cheng C."/>
            <person name="Correa L.G."/>
            <person name="Dacre M."/>
            <person name="DeBarry J."/>
            <person name="Dreyer I."/>
            <person name="Elias M."/>
            <person name="Engstrom E.M."/>
            <person name="Estelle M."/>
            <person name="Feng L."/>
            <person name="Finet C."/>
            <person name="Floyd S.K."/>
            <person name="Frommer W.B."/>
            <person name="Fujita T."/>
            <person name="Gramzow L."/>
            <person name="Gutensohn M."/>
            <person name="Harholt J."/>
            <person name="Hattori M."/>
            <person name="Heyl A."/>
            <person name="Hirai T."/>
            <person name="Hiwatashi Y."/>
            <person name="Ishikawa M."/>
            <person name="Iwata M."/>
            <person name="Karol K.G."/>
            <person name="Koehler B."/>
            <person name="Kolukisaoglu U."/>
            <person name="Kubo M."/>
            <person name="Kurata T."/>
            <person name="Lalonde S."/>
            <person name="Li K."/>
            <person name="Li Y."/>
            <person name="Litt A."/>
            <person name="Lyons E."/>
            <person name="Manning G."/>
            <person name="Maruyama T."/>
            <person name="Michael T.P."/>
            <person name="Mikami K."/>
            <person name="Miyazaki S."/>
            <person name="Morinaga S."/>
            <person name="Murata T."/>
            <person name="Mueller-Roeber B."/>
            <person name="Nelson D.R."/>
            <person name="Obara M."/>
            <person name="Oguri Y."/>
            <person name="Olmstead R.G."/>
            <person name="Onodera N."/>
            <person name="Petersen B.L."/>
            <person name="Pils B."/>
            <person name="Prigge M."/>
            <person name="Rensing S.A."/>
            <person name="Riano-Pachon D.M."/>
            <person name="Roberts A.W."/>
            <person name="Sato Y."/>
            <person name="Scheller H.V."/>
            <person name="Schulz B."/>
            <person name="Schulz C."/>
            <person name="Shakirov E.V."/>
            <person name="Shibagaki N."/>
            <person name="Shinohara N."/>
            <person name="Shippen D.E."/>
            <person name="Soerensen I."/>
            <person name="Sotooka R."/>
            <person name="Sugimoto N."/>
            <person name="Sugita M."/>
            <person name="Sumikawa N."/>
            <person name="Tanurdzic M."/>
            <person name="Theissen G."/>
            <person name="Ulvskov P."/>
            <person name="Wakazuki S."/>
            <person name="Weng J.K."/>
            <person name="Willats W.W."/>
            <person name="Wipf D."/>
            <person name="Wolf P.G."/>
            <person name="Yang L."/>
            <person name="Zimmer A.D."/>
            <person name="Zhu Q."/>
            <person name="Mitros T."/>
            <person name="Hellsten U."/>
            <person name="Loque D."/>
            <person name="Otillar R."/>
            <person name="Salamov A."/>
            <person name="Schmutz J."/>
            <person name="Shapiro H."/>
            <person name="Lindquist E."/>
            <person name="Lucas S."/>
            <person name="Rokhsar D."/>
            <person name="Grigoriev I.V."/>
        </authorList>
    </citation>
    <scope>NUCLEOTIDE SEQUENCE [LARGE SCALE GENOMIC DNA]</scope>
</reference>
<dbReference type="Gramene" id="EFJ15197">
    <property type="protein sequence ID" value="EFJ15197"/>
    <property type="gene ID" value="SELMODRAFT_445672"/>
</dbReference>
<dbReference type="InParanoid" id="D8SKB5"/>
<accession>D8SKB5</accession>
<protein>
    <submittedName>
        <fullName evidence="2">Uncharacterized protein</fullName>
    </submittedName>
</protein>
<evidence type="ECO:0000256" key="1">
    <source>
        <dbReference type="SAM" id="MobiDB-lite"/>
    </source>
</evidence>
<evidence type="ECO:0000313" key="3">
    <source>
        <dbReference type="Proteomes" id="UP000001514"/>
    </source>
</evidence>
<keyword evidence="3" id="KW-1185">Reference proteome</keyword>
<dbReference type="KEGG" id="smo:SELMODRAFT_445672"/>
<name>D8SKB5_SELML</name>
<sequence>MAKHHHEEKGHGHHHQQPVYGYPQQGYYPPPQNYKQKKRSGGFLRGCIVPPQSRRTASSPLHITDRAPTINIQGYGDRRGINITHPSYFSVVMFTWLDMIGFQFYESYITYWVASIPAGSFGPGKGNVVLPYMSPLATNKFLQFSEQNNSYSFALVPQGKITHTRDTNMLSPLDRQVS</sequence>
<feature type="region of interest" description="Disordered" evidence="1">
    <location>
        <begin position="1"/>
        <end position="22"/>
    </location>
</feature>
<dbReference type="HOGENOM" id="CLU_1513068_0_0_1"/>
<organism evidence="3">
    <name type="scientific">Selaginella moellendorffii</name>
    <name type="common">Spikemoss</name>
    <dbReference type="NCBI Taxonomy" id="88036"/>
    <lineage>
        <taxon>Eukaryota</taxon>
        <taxon>Viridiplantae</taxon>
        <taxon>Streptophyta</taxon>
        <taxon>Embryophyta</taxon>
        <taxon>Tracheophyta</taxon>
        <taxon>Lycopodiopsida</taxon>
        <taxon>Selaginellales</taxon>
        <taxon>Selaginellaceae</taxon>
        <taxon>Selaginella</taxon>
    </lineage>
</organism>
<dbReference type="EMBL" id="GL377624">
    <property type="protein sequence ID" value="EFJ15197.1"/>
    <property type="molecule type" value="Genomic_DNA"/>
</dbReference>
<evidence type="ECO:0000313" key="2">
    <source>
        <dbReference type="EMBL" id="EFJ15197.1"/>
    </source>
</evidence>
<feature type="compositionally biased region" description="Basic and acidic residues" evidence="1">
    <location>
        <begin position="1"/>
        <end position="10"/>
    </location>
</feature>